<gene>
    <name evidence="2" type="ORF">SO694_00017411</name>
</gene>
<evidence type="ECO:0000313" key="3">
    <source>
        <dbReference type="Proteomes" id="UP001363151"/>
    </source>
</evidence>
<reference evidence="2 3" key="1">
    <citation type="submission" date="2024-03" db="EMBL/GenBank/DDBJ databases">
        <title>Aureococcus anophagefferens CCMP1851 and Kratosvirus quantuckense: Draft genome of a second virus-susceptible host strain in the model system.</title>
        <authorList>
            <person name="Chase E."/>
            <person name="Truchon A.R."/>
            <person name="Schepens W."/>
            <person name="Wilhelm S.W."/>
        </authorList>
    </citation>
    <scope>NUCLEOTIDE SEQUENCE [LARGE SCALE GENOMIC DNA]</scope>
    <source>
        <strain evidence="2 3">CCMP1851</strain>
    </source>
</reference>
<feature type="compositionally biased region" description="Low complexity" evidence="1">
    <location>
        <begin position="475"/>
        <end position="487"/>
    </location>
</feature>
<organism evidence="2 3">
    <name type="scientific">Aureococcus anophagefferens</name>
    <name type="common">Harmful bloom alga</name>
    <dbReference type="NCBI Taxonomy" id="44056"/>
    <lineage>
        <taxon>Eukaryota</taxon>
        <taxon>Sar</taxon>
        <taxon>Stramenopiles</taxon>
        <taxon>Ochrophyta</taxon>
        <taxon>Pelagophyceae</taxon>
        <taxon>Pelagomonadales</taxon>
        <taxon>Pelagomonadaceae</taxon>
        <taxon>Aureococcus</taxon>
    </lineage>
</organism>
<dbReference type="GO" id="GO:0008233">
    <property type="term" value="F:peptidase activity"/>
    <property type="evidence" value="ECO:0007669"/>
    <property type="project" value="UniProtKB-KW"/>
</dbReference>
<feature type="compositionally biased region" description="Low complexity" evidence="1">
    <location>
        <begin position="721"/>
        <end position="736"/>
    </location>
</feature>
<feature type="region of interest" description="Disordered" evidence="1">
    <location>
        <begin position="721"/>
        <end position="764"/>
    </location>
</feature>
<comment type="caution">
    <text evidence="2">The sequence shown here is derived from an EMBL/GenBank/DDBJ whole genome shotgun (WGS) entry which is preliminary data.</text>
</comment>
<dbReference type="GO" id="GO:0006508">
    <property type="term" value="P:proteolysis"/>
    <property type="evidence" value="ECO:0007669"/>
    <property type="project" value="UniProtKB-KW"/>
</dbReference>
<keyword evidence="2" id="KW-0645">Protease</keyword>
<dbReference type="SUPFAM" id="SSF52058">
    <property type="entry name" value="L domain-like"/>
    <property type="match status" value="1"/>
</dbReference>
<dbReference type="GO" id="GO:0005524">
    <property type="term" value="F:ATP binding"/>
    <property type="evidence" value="ECO:0007669"/>
    <property type="project" value="UniProtKB-KW"/>
</dbReference>
<accession>A0ABR1G1X5</accession>
<feature type="region of interest" description="Disordered" evidence="1">
    <location>
        <begin position="254"/>
        <end position="275"/>
    </location>
</feature>
<dbReference type="InterPro" id="IPR032675">
    <property type="entry name" value="LRR_dom_sf"/>
</dbReference>
<dbReference type="Gene3D" id="3.80.10.10">
    <property type="entry name" value="Ribonuclease Inhibitor"/>
    <property type="match status" value="1"/>
</dbReference>
<feature type="compositionally biased region" description="Basic residues" evidence="1">
    <location>
        <begin position="591"/>
        <end position="602"/>
    </location>
</feature>
<keyword evidence="3" id="KW-1185">Reference proteome</keyword>
<keyword evidence="2" id="KW-0067">ATP-binding</keyword>
<dbReference type="EMBL" id="JBBJCI010000142">
    <property type="protein sequence ID" value="KAK7242578.1"/>
    <property type="molecule type" value="Genomic_DNA"/>
</dbReference>
<proteinExistence type="predicted"/>
<evidence type="ECO:0000313" key="2">
    <source>
        <dbReference type="EMBL" id="KAK7242578.1"/>
    </source>
</evidence>
<keyword evidence="2" id="KW-0378">Hydrolase</keyword>
<dbReference type="Proteomes" id="UP001363151">
    <property type="component" value="Unassembled WGS sequence"/>
</dbReference>
<evidence type="ECO:0000256" key="1">
    <source>
        <dbReference type="SAM" id="MobiDB-lite"/>
    </source>
</evidence>
<protein>
    <submittedName>
        <fullName evidence="2">ATP-dependent Clp protease ATP-binding subunit</fullName>
    </submittedName>
</protein>
<feature type="region of interest" description="Disordered" evidence="1">
    <location>
        <begin position="659"/>
        <end position="698"/>
    </location>
</feature>
<name>A0ABR1G1X5_AURAN</name>
<feature type="region of interest" description="Disordered" evidence="1">
    <location>
        <begin position="447"/>
        <end position="499"/>
    </location>
</feature>
<feature type="region of interest" description="Disordered" evidence="1">
    <location>
        <begin position="591"/>
        <end position="626"/>
    </location>
</feature>
<keyword evidence="2" id="KW-0547">Nucleotide-binding</keyword>
<sequence>MHLTEDVVKRLCKTDPATVEHFHIHWVHVDRVRPTSLLRCQCLVSLCLSHADLLKIEGKVLGRCVNLWWVDLSHNRLAGDALATSGIDEFSALGALDLGHNALGPESLAPASEIEVVRLTLAGNAGLGAGDDSYRRTALQRAPAAWVLDDHFVTAAEAASAVEAHEAAAALERKTSPPASPTSPTILEKRTLATLGDGDWNEASAGDTATKKHLARHRRVLANQPARPFLRDQYRLKNLVVEYETRCAALKSWASAEPRDDRRTGPRRPPNTRRAELCGLPTRARLDACVLLWASLQFAPLPAAMYKEALTILLAPHAGVGAVGDVAALPPFVRSGLVALLREQNAADAEARPGELNDLERDLAAAVPAVAVCTRVCTDGGEPLGARLGLGDRRRLAAAARHAVILLSRAPSCPSLVTRQTSSKQQRAYDSIGHLLAAAGMTFDELDRDSDSAEANVDNPARPYARRWAPPEPPAALDASASASPSATIAEGDDDDATTASQRALVAGVTGPPADLHRLRRPRPGEHVEILENVFVILVDVAADGSRCRAAPYGGDAVLERGDLWWDPRGWWRHARAAAEQAELFRGARGRLHRARSAHRERRAAPAPEAAARRRRRDRDTRGSDTFNLTQLFDDAAAGIEDDPGTGSLQTQDFTNAAPFAEPGRLPLSRALPRRPSRKATATPSKRDAGPTSEYSVLGAEKNKNLEIRLGLGGATGTLRCTASTPLSRPLSLSTPNARRSFPQPDTPLSLGSVEPAKFDDVVA</sequence>